<dbReference type="InterPro" id="IPR037045">
    <property type="entry name" value="S8pro/Inhibitor_I9_sf"/>
</dbReference>
<comment type="function">
    <text evidence="4">Cytosolic inhibitor of vacuolar proteinase B (yscB), probably regulating protease B activity during limited proteolysis. PBI2 is a component of the LMA1 complex, which is involved in the facilitation of vesicle fusion such as homotypic vacuole and ER-derived COPII vesicle fusion with the Golgi.</text>
</comment>
<dbReference type="Pfam" id="PF05922">
    <property type="entry name" value="Inhibitor_I9"/>
    <property type="match status" value="1"/>
</dbReference>
<organism evidence="7 8">
    <name type="scientific">Diutina rugosa</name>
    <name type="common">Yeast</name>
    <name type="synonym">Candida rugosa</name>
    <dbReference type="NCBI Taxonomy" id="5481"/>
    <lineage>
        <taxon>Eukaryota</taxon>
        <taxon>Fungi</taxon>
        <taxon>Dikarya</taxon>
        <taxon>Ascomycota</taxon>
        <taxon>Saccharomycotina</taxon>
        <taxon>Pichiomycetes</taxon>
        <taxon>Debaryomycetaceae</taxon>
        <taxon>Diutina</taxon>
    </lineage>
</organism>
<feature type="domain" description="Inhibitor I9" evidence="6">
    <location>
        <begin position="3"/>
        <end position="71"/>
    </location>
</feature>
<evidence type="ECO:0000313" key="8">
    <source>
        <dbReference type="Proteomes" id="UP000449547"/>
    </source>
</evidence>
<dbReference type="EMBL" id="SWFT01000149">
    <property type="protein sequence ID" value="KAA8898107.1"/>
    <property type="molecule type" value="Genomic_DNA"/>
</dbReference>
<evidence type="ECO:0000313" key="7">
    <source>
        <dbReference type="EMBL" id="KAA8898107.1"/>
    </source>
</evidence>
<sequence length="71" mass="7820">MSKYIVTLKENTSDDEANQIKQQIEQSGGKITQEYSLIKGFAAELPEVAASKVQSSPHVLSFEADQPVHTQ</sequence>
<dbReference type="GeneID" id="54783613"/>
<dbReference type="VEuPathDB" id="FungiDB:DIURU_004962"/>
<accession>A0A642UI14</accession>
<dbReference type="Proteomes" id="UP000449547">
    <property type="component" value="Unassembled WGS sequence"/>
</dbReference>
<evidence type="ECO:0000256" key="3">
    <source>
        <dbReference type="ARBA" id="ARBA00038069"/>
    </source>
</evidence>
<keyword evidence="1" id="KW-0646">Protease inhibitor</keyword>
<evidence type="ECO:0000256" key="4">
    <source>
        <dbReference type="ARBA" id="ARBA00054668"/>
    </source>
</evidence>
<dbReference type="GO" id="GO:0004867">
    <property type="term" value="F:serine-type endopeptidase inhibitor activity"/>
    <property type="evidence" value="ECO:0007669"/>
    <property type="project" value="UniProtKB-KW"/>
</dbReference>
<dbReference type="Gene3D" id="3.30.70.80">
    <property type="entry name" value="Peptidase S8 propeptide/proteinase inhibitor I9"/>
    <property type="match status" value="1"/>
</dbReference>
<dbReference type="SUPFAM" id="SSF54897">
    <property type="entry name" value="Protease propeptides/inhibitors"/>
    <property type="match status" value="1"/>
</dbReference>
<dbReference type="AlphaFoldDB" id="A0A642UI14"/>
<keyword evidence="2" id="KW-0722">Serine protease inhibitor</keyword>
<proteinExistence type="inferred from homology"/>
<dbReference type="OrthoDB" id="5518345at2759"/>
<dbReference type="PANTHER" id="PTHR28288:SF2">
    <property type="entry name" value="PROTEASE B INHIBITOR 2"/>
    <property type="match status" value="1"/>
</dbReference>
<dbReference type="RefSeq" id="XP_034010364.1">
    <property type="nucleotide sequence ID" value="XM_034157891.1"/>
</dbReference>
<comment type="subunit">
    <text evidence="5">Part of the heterodimeric LMA1 complex together with the thioredoxin II/TRX2. LMA1 binds to the ATPase SEC18.</text>
</comment>
<gene>
    <name evidence="7" type="ORF">DIURU_004962</name>
</gene>
<dbReference type="PANTHER" id="PTHR28288">
    <property type="entry name" value="PROTEASE B INHIBITOR 2"/>
    <property type="match status" value="1"/>
</dbReference>
<evidence type="ECO:0000256" key="5">
    <source>
        <dbReference type="ARBA" id="ARBA00062658"/>
    </source>
</evidence>
<dbReference type="GO" id="GO:0042144">
    <property type="term" value="P:vacuole fusion, non-autophagic"/>
    <property type="evidence" value="ECO:0007669"/>
    <property type="project" value="TreeGrafter"/>
</dbReference>
<protein>
    <recommendedName>
        <fullName evidence="6">Inhibitor I9 domain-containing protein</fullName>
    </recommendedName>
</protein>
<evidence type="ECO:0000259" key="6">
    <source>
        <dbReference type="Pfam" id="PF05922"/>
    </source>
</evidence>
<comment type="similarity">
    <text evidence="3">Belongs to the protease inhibitor I9 family.</text>
</comment>
<dbReference type="InterPro" id="IPR010259">
    <property type="entry name" value="S8pro/Inhibitor_I9"/>
</dbReference>
<reference evidence="7 8" key="1">
    <citation type="submission" date="2019-07" db="EMBL/GenBank/DDBJ databases">
        <title>Genome assembly of two rare yeast pathogens: Diutina rugosa and Trichomonascus ciferrii.</title>
        <authorList>
            <person name="Mixao V."/>
            <person name="Saus E."/>
            <person name="Hansen A."/>
            <person name="Lass-Flor C."/>
            <person name="Gabaldon T."/>
        </authorList>
    </citation>
    <scope>NUCLEOTIDE SEQUENCE [LARGE SCALE GENOMIC DNA]</scope>
    <source>
        <strain evidence="7 8">CBS 613</strain>
    </source>
</reference>
<evidence type="ECO:0000256" key="1">
    <source>
        <dbReference type="ARBA" id="ARBA00022690"/>
    </source>
</evidence>
<keyword evidence="8" id="KW-1185">Reference proteome</keyword>
<comment type="caution">
    <text evidence="7">The sequence shown here is derived from an EMBL/GenBank/DDBJ whole genome shotgun (WGS) entry which is preliminary data.</text>
</comment>
<dbReference type="InterPro" id="IPR052471">
    <property type="entry name" value="PBI_I9"/>
</dbReference>
<evidence type="ECO:0000256" key="2">
    <source>
        <dbReference type="ARBA" id="ARBA00022900"/>
    </source>
</evidence>
<dbReference type="OMA" id="IITCKPD"/>
<name>A0A642UI14_DIURU</name>
<dbReference type="FunFam" id="3.30.70.80:FF:000005">
    <property type="entry name" value="Proteinase inhibitor I2B"/>
    <property type="match status" value="1"/>
</dbReference>